<feature type="signal peptide" evidence="1">
    <location>
        <begin position="1"/>
        <end position="22"/>
    </location>
</feature>
<keyword evidence="1" id="KW-0732">Signal</keyword>
<gene>
    <name evidence="4" type="ORF">OU798_14325</name>
</gene>
<organism evidence="4 5">
    <name type="scientific">Draconibacterium aestuarii</name>
    <dbReference type="NCBI Taxonomy" id="2998507"/>
    <lineage>
        <taxon>Bacteria</taxon>
        <taxon>Pseudomonadati</taxon>
        <taxon>Bacteroidota</taxon>
        <taxon>Bacteroidia</taxon>
        <taxon>Marinilabiliales</taxon>
        <taxon>Prolixibacteraceae</taxon>
        <taxon>Draconibacterium</taxon>
    </lineage>
</organism>
<feature type="chain" id="PRO_5040864102" evidence="1">
    <location>
        <begin position="23"/>
        <end position="531"/>
    </location>
</feature>
<comment type="caution">
    <text evidence="4">The sequence shown here is derived from an EMBL/GenBank/DDBJ whole genome shotgun (WGS) entry which is preliminary data.</text>
</comment>
<dbReference type="Pfam" id="PF18962">
    <property type="entry name" value="Por_Secre_tail"/>
    <property type="match status" value="1"/>
</dbReference>
<dbReference type="AlphaFoldDB" id="A0A9X3J6J6"/>
<evidence type="ECO:0000259" key="3">
    <source>
        <dbReference type="Pfam" id="PF19408"/>
    </source>
</evidence>
<name>A0A9X3J6J6_9BACT</name>
<dbReference type="InterPro" id="IPR026444">
    <property type="entry name" value="Secre_tail"/>
</dbReference>
<protein>
    <submittedName>
        <fullName evidence="4">T9SS type A sorting domain-containing protein</fullName>
    </submittedName>
</protein>
<evidence type="ECO:0000313" key="4">
    <source>
        <dbReference type="EMBL" id="MCY1721528.1"/>
    </source>
</evidence>
<dbReference type="InterPro" id="IPR045829">
    <property type="entry name" value="PKD_6"/>
</dbReference>
<dbReference type="NCBIfam" id="TIGR04183">
    <property type="entry name" value="Por_Secre_tail"/>
    <property type="match status" value="1"/>
</dbReference>
<dbReference type="Pfam" id="PF19408">
    <property type="entry name" value="PKD_6"/>
    <property type="match status" value="1"/>
</dbReference>
<evidence type="ECO:0000259" key="2">
    <source>
        <dbReference type="Pfam" id="PF18962"/>
    </source>
</evidence>
<dbReference type="Proteomes" id="UP001145087">
    <property type="component" value="Unassembled WGS sequence"/>
</dbReference>
<feature type="domain" description="PKD-like" evidence="3">
    <location>
        <begin position="229"/>
        <end position="282"/>
    </location>
</feature>
<keyword evidence="5" id="KW-1185">Reference proteome</keyword>
<proteinExistence type="predicted"/>
<dbReference type="EMBL" id="JAPOHD010000027">
    <property type="protein sequence ID" value="MCY1721528.1"/>
    <property type="molecule type" value="Genomic_DNA"/>
</dbReference>
<feature type="domain" description="Secretion system C-terminal sorting" evidence="2">
    <location>
        <begin position="431"/>
        <end position="530"/>
    </location>
</feature>
<dbReference type="RefSeq" id="WP_343333857.1">
    <property type="nucleotide sequence ID" value="NZ_JAPOHD010000027.1"/>
</dbReference>
<evidence type="ECO:0000256" key="1">
    <source>
        <dbReference type="SAM" id="SignalP"/>
    </source>
</evidence>
<evidence type="ECO:0000313" key="5">
    <source>
        <dbReference type="Proteomes" id="UP001145087"/>
    </source>
</evidence>
<sequence length="531" mass="59627">MKNFLSFFVITFLLSFSYSSFAQIVLPDYDNVCPDQEIEYTVQSSYYGDGQEFYVHNGVFIVADSLYQSTNDSTHIVMDITPNTNTFKVRWGNDGSLGGIYLNDNQSYECNIYNSYYSFLWSADTVVLTGPQSFYIEIKVYNADVNNTITNNSSNIVSVNEVKITSIPGSNDAIYRYRCDITGSDSGWVKFITSGPASQNCPSITSNVIRVDVSRKLHAPTLSFSGCLLCNDEDKTFSINSDPNAEDYTWSVSNGLKISVGENLYSTYTTSSTNVTIKAQTTTPGTETISVKSNGGNNYEDSDTQSAEIWHGKPNPDQIIYYNVGPNYPAQYEICIDFPNDGKALYDNSCASVLEYQWDALDWNIIQHPMDPFPAVNMQDVQITAPGYGYSIGDRVYFTIRARNRCGWGEWKYPKLELEAVNCNMYMMTVSPNPADSYINVSFADSELSTEEQSGESSINQIVSSKKVRKSKTGVMEEYLVQILDKNGTVRKSVHSKAMNLNIDTHDLEPGTYFLHLNWNNEVVKQQLIIQ</sequence>
<accession>A0A9X3J6J6</accession>
<reference evidence="4" key="1">
    <citation type="submission" date="2022-11" db="EMBL/GenBank/DDBJ databases">
        <title>Marilongibacter aestuarii gen. nov., sp. nov., isolated from tidal flat sediment.</title>
        <authorList>
            <person name="Jiayan W."/>
        </authorList>
    </citation>
    <scope>NUCLEOTIDE SEQUENCE</scope>
    <source>
        <strain evidence="4">Z1-6</strain>
    </source>
</reference>